<evidence type="ECO:0000313" key="2">
    <source>
        <dbReference type="EMBL" id="RPA71265.1"/>
    </source>
</evidence>
<feature type="transmembrane region" description="Helical" evidence="1">
    <location>
        <begin position="15"/>
        <end position="34"/>
    </location>
</feature>
<evidence type="ECO:0000313" key="3">
    <source>
        <dbReference type="Proteomes" id="UP000275078"/>
    </source>
</evidence>
<sequence>MFEVSHTFRLLDLRISTLISWCTVFRFGFFLLWVRARGGHYFYYYIWFGAFFLSNCNSGLLPPPSFYTSLDPALTLYLLLLDTYFYILHCILKYLPTSSASSSSRSLQFTFAGCFACCDVFGLSVV</sequence>
<dbReference type="EMBL" id="ML119952">
    <property type="protein sequence ID" value="RPA71265.1"/>
    <property type="molecule type" value="Genomic_DNA"/>
</dbReference>
<dbReference type="AlphaFoldDB" id="A0A3N4H9D2"/>
<keyword evidence="1" id="KW-0472">Membrane</keyword>
<gene>
    <name evidence="2" type="ORF">BJ508DRAFT_101797</name>
</gene>
<feature type="transmembrane region" description="Helical" evidence="1">
    <location>
        <begin position="41"/>
        <end position="61"/>
    </location>
</feature>
<keyword evidence="1" id="KW-0812">Transmembrane</keyword>
<keyword evidence="3" id="KW-1185">Reference proteome</keyword>
<reference evidence="2 3" key="1">
    <citation type="journal article" date="2018" name="Nat. Ecol. Evol.">
        <title>Pezizomycetes genomes reveal the molecular basis of ectomycorrhizal truffle lifestyle.</title>
        <authorList>
            <person name="Murat C."/>
            <person name="Payen T."/>
            <person name="Noel B."/>
            <person name="Kuo A."/>
            <person name="Morin E."/>
            <person name="Chen J."/>
            <person name="Kohler A."/>
            <person name="Krizsan K."/>
            <person name="Balestrini R."/>
            <person name="Da Silva C."/>
            <person name="Montanini B."/>
            <person name="Hainaut M."/>
            <person name="Levati E."/>
            <person name="Barry K.W."/>
            <person name="Belfiori B."/>
            <person name="Cichocki N."/>
            <person name="Clum A."/>
            <person name="Dockter R.B."/>
            <person name="Fauchery L."/>
            <person name="Guy J."/>
            <person name="Iotti M."/>
            <person name="Le Tacon F."/>
            <person name="Lindquist E.A."/>
            <person name="Lipzen A."/>
            <person name="Malagnac F."/>
            <person name="Mello A."/>
            <person name="Molinier V."/>
            <person name="Miyauchi S."/>
            <person name="Poulain J."/>
            <person name="Riccioni C."/>
            <person name="Rubini A."/>
            <person name="Sitrit Y."/>
            <person name="Splivallo R."/>
            <person name="Traeger S."/>
            <person name="Wang M."/>
            <person name="Zifcakova L."/>
            <person name="Wipf D."/>
            <person name="Zambonelli A."/>
            <person name="Paolocci F."/>
            <person name="Nowrousian M."/>
            <person name="Ottonello S."/>
            <person name="Baldrian P."/>
            <person name="Spatafora J.W."/>
            <person name="Henrissat B."/>
            <person name="Nagy L.G."/>
            <person name="Aury J.M."/>
            <person name="Wincker P."/>
            <person name="Grigoriev I.V."/>
            <person name="Bonfante P."/>
            <person name="Martin F.M."/>
        </authorList>
    </citation>
    <scope>NUCLEOTIDE SEQUENCE [LARGE SCALE GENOMIC DNA]</scope>
    <source>
        <strain evidence="2 3">RN42</strain>
    </source>
</reference>
<feature type="transmembrane region" description="Helical" evidence="1">
    <location>
        <begin position="73"/>
        <end position="95"/>
    </location>
</feature>
<keyword evidence="1" id="KW-1133">Transmembrane helix</keyword>
<name>A0A3N4H9D2_ASCIM</name>
<organism evidence="2 3">
    <name type="scientific">Ascobolus immersus RN42</name>
    <dbReference type="NCBI Taxonomy" id="1160509"/>
    <lineage>
        <taxon>Eukaryota</taxon>
        <taxon>Fungi</taxon>
        <taxon>Dikarya</taxon>
        <taxon>Ascomycota</taxon>
        <taxon>Pezizomycotina</taxon>
        <taxon>Pezizomycetes</taxon>
        <taxon>Pezizales</taxon>
        <taxon>Ascobolaceae</taxon>
        <taxon>Ascobolus</taxon>
    </lineage>
</organism>
<accession>A0A3N4H9D2</accession>
<dbReference type="Proteomes" id="UP000275078">
    <property type="component" value="Unassembled WGS sequence"/>
</dbReference>
<protein>
    <submittedName>
        <fullName evidence="2">Uncharacterized protein</fullName>
    </submittedName>
</protein>
<proteinExistence type="predicted"/>
<evidence type="ECO:0000256" key="1">
    <source>
        <dbReference type="SAM" id="Phobius"/>
    </source>
</evidence>